<dbReference type="OrthoDB" id="9975758at2759"/>
<sequence>MAAAAAAAAATAPILLLRAPSIYPPHDDDDGGDGKGKGKGKGSRSPWRAPPLAWLERTWSVTHSTLPMWAKARNVRITYKLLSSPSPPSSGAGAGGRTLIDDEVCSEPLESGWVTAVMQPRCIRGVDTPVPGLEGGWRWRGRGWLRVASSHWEILGWGESDLDGVHEKWVVTWFKASLFTPMGVDVYSDRKEGISEGLYGKIREALEGGLAGTEVAELCKGMFAVEIKY</sequence>
<reference evidence="2 3" key="1">
    <citation type="journal article" date="2012" name="BMC Genomics">
        <title>Sequencing the genome of Marssonina brunnea reveals fungus-poplar co-evolution.</title>
        <authorList>
            <person name="Zhu S."/>
            <person name="Cao Y.-Z."/>
            <person name="Jiang C."/>
            <person name="Tan B.-Y."/>
            <person name="Wang Z."/>
            <person name="Feng S."/>
            <person name="Zhang L."/>
            <person name="Su X.-H."/>
            <person name="Brejova B."/>
            <person name="Vinar T."/>
            <person name="Xu M."/>
            <person name="Wang M.-X."/>
            <person name="Zhang S.-G."/>
            <person name="Huang M.-R."/>
            <person name="Wu R."/>
            <person name="Zhou Y."/>
        </authorList>
    </citation>
    <scope>NUCLEOTIDE SEQUENCE [LARGE SCALE GENOMIC DNA]</scope>
    <source>
        <strain evidence="2 3">MB_m1</strain>
    </source>
</reference>
<dbReference type="STRING" id="1072389.K1WMI6"/>
<gene>
    <name evidence="2" type="ORF">MBM_07743</name>
</gene>
<evidence type="ECO:0000256" key="1">
    <source>
        <dbReference type="SAM" id="MobiDB-lite"/>
    </source>
</evidence>
<evidence type="ECO:0000313" key="2">
    <source>
        <dbReference type="EMBL" id="EKD14066.1"/>
    </source>
</evidence>
<dbReference type="HOGENOM" id="CLU_094640_0_0_1"/>
<keyword evidence="3" id="KW-1185">Reference proteome</keyword>
<evidence type="ECO:0000313" key="3">
    <source>
        <dbReference type="Proteomes" id="UP000006753"/>
    </source>
</evidence>
<dbReference type="Proteomes" id="UP000006753">
    <property type="component" value="Unassembled WGS sequence"/>
</dbReference>
<proteinExistence type="predicted"/>
<dbReference type="InParanoid" id="K1WMI6"/>
<dbReference type="eggNOG" id="ENOG502S4MS">
    <property type="taxonomic scope" value="Eukaryota"/>
</dbReference>
<accession>K1WMI6</accession>
<dbReference type="AlphaFoldDB" id="K1WMI6"/>
<dbReference type="KEGG" id="mbe:MBM_07743"/>
<protein>
    <submittedName>
        <fullName evidence="2">Uncharacterized protein</fullName>
    </submittedName>
</protein>
<feature type="region of interest" description="Disordered" evidence="1">
    <location>
        <begin position="21"/>
        <end position="49"/>
    </location>
</feature>
<name>K1WMI6_MARBU</name>
<organism evidence="2 3">
    <name type="scientific">Marssonina brunnea f. sp. multigermtubi (strain MB_m1)</name>
    <name type="common">Marssonina leaf spot fungus</name>
    <dbReference type="NCBI Taxonomy" id="1072389"/>
    <lineage>
        <taxon>Eukaryota</taxon>
        <taxon>Fungi</taxon>
        <taxon>Dikarya</taxon>
        <taxon>Ascomycota</taxon>
        <taxon>Pezizomycotina</taxon>
        <taxon>Leotiomycetes</taxon>
        <taxon>Helotiales</taxon>
        <taxon>Drepanopezizaceae</taxon>
        <taxon>Drepanopeziza</taxon>
    </lineage>
</organism>
<dbReference type="EMBL" id="JH921447">
    <property type="protein sequence ID" value="EKD14066.1"/>
    <property type="molecule type" value="Genomic_DNA"/>
</dbReference>